<dbReference type="Pfam" id="PF19420">
    <property type="entry name" value="DDAH_eukar"/>
    <property type="match status" value="1"/>
</dbReference>
<accession>A0A5M8RY72</accession>
<dbReference type="PANTHER" id="PTHR47271">
    <property type="entry name" value="ARGININE DEIMINASE"/>
    <property type="match status" value="1"/>
</dbReference>
<dbReference type="GO" id="GO:0019546">
    <property type="term" value="P:L-arginine deiminase pathway"/>
    <property type="evidence" value="ECO:0007669"/>
    <property type="project" value="TreeGrafter"/>
</dbReference>
<dbReference type="GO" id="GO:0016990">
    <property type="term" value="F:arginine deiminase activity"/>
    <property type="evidence" value="ECO:0007669"/>
    <property type="project" value="TreeGrafter"/>
</dbReference>
<dbReference type="PANTHER" id="PTHR47271:SF2">
    <property type="entry name" value="ARGININE DEIMINASE"/>
    <property type="match status" value="1"/>
</dbReference>
<dbReference type="RefSeq" id="WP_148956289.1">
    <property type="nucleotide sequence ID" value="NZ_QSND01000001.1"/>
</dbReference>
<proteinExistence type="predicted"/>
<protein>
    <submittedName>
        <fullName evidence="1">Uncharacterized protein</fullName>
    </submittedName>
</protein>
<organism evidence="1 2">
    <name type="scientific">Bacillus swezeyi</name>
    <dbReference type="NCBI Taxonomy" id="1925020"/>
    <lineage>
        <taxon>Bacteria</taxon>
        <taxon>Bacillati</taxon>
        <taxon>Bacillota</taxon>
        <taxon>Bacilli</taxon>
        <taxon>Bacillales</taxon>
        <taxon>Bacillaceae</taxon>
        <taxon>Bacillus</taxon>
    </lineage>
</organism>
<reference evidence="1 2" key="1">
    <citation type="submission" date="2018-08" db="EMBL/GenBank/DDBJ databases">
        <title>Bacillus phenotypic plasticity.</title>
        <authorList>
            <person name="Hurtado E."/>
        </authorList>
    </citation>
    <scope>NUCLEOTIDE SEQUENCE [LARGE SCALE GENOMIC DNA]</scope>
    <source>
        <strain evidence="1 2">427</strain>
    </source>
</reference>
<comment type="caution">
    <text evidence="1">The sequence shown here is derived from an EMBL/GenBank/DDBJ whole genome shotgun (WGS) entry which is preliminary data.</text>
</comment>
<evidence type="ECO:0000313" key="2">
    <source>
        <dbReference type="Proteomes" id="UP000324326"/>
    </source>
</evidence>
<dbReference type="SUPFAM" id="SSF55909">
    <property type="entry name" value="Pentein"/>
    <property type="match status" value="1"/>
</dbReference>
<name>A0A5M8RY72_9BACI</name>
<dbReference type="Proteomes" id="UP000324326">
    <property type="component" value="Unassembled WGS sequence"/>
</dbReference>
<evidence type="ECO:0000313" key="1">
    <source>
        <dbReference type="EMBL" id="KAA6453617.1"/>
    </source>
</evidence>
<dbReference type="STRING" id="1925020.BTA30_16130"/>
<dbReference type="AlphaFoldDB" id="A0A5M8RY72"/>
<dbReference type="Gene3D" id="3.75.10.10">
    <property type="entry name" value="L-arginine/glycine Amidinotransferase, Chain A"/>
    <property type="match status" value="1"/>
</dbReference>
<dbReference type="EMBL" id="QSND01000001">
    <property type="protein sequence ID" value="KAA6453617.1"/>
    <property type="molecule type" value="Genomic_DNA"/>
</dbReference>
<sequence>MGSAVPKKDHKANCTSEYDILEKVVLCRPEYMEIAEVINETQKYFHKENIDKTLAVRQHETLIHELEKQHVEVVLLPPLSQFPEQVFTRDIGFIVGETVFSSRLSADIRQGEENVLQEWLSKESITCTTFNQGYKIEGGDILIDQNTVYAGISHRTTFSAVQELKRLLPSYEVIPVPFEETFLHLDCVFNILSPTEALVYPKALGEKEYQMLSKRYDMIEITDDEQFTLGTNVLSIGHKTVISLPDNQDVNKQLRRRGYTVIEIDLSEIIKSGGSFRCCTMPIVRRCR</sequence>
<gene>
    <name evidence="1" type="ORF">DX927_02855</name>
</gene>